<proteinExistence type="predicted"/>
<accession>A0ACC0GKR0</accession>
<protein>
    <submittedName>
        <fullName evidence="1">Uncharacterized protein</fullName>
    </submittedName>
</protein>
<dbReference type="EMBL" id="CM045765">
    <property type="protein sequence ID" value="KAI7999996.1"/>
    <property type="molecule type" value="Genomic_DNA"/>
</dbReference>
<organism evidence="1 2">
    <name type="scientific">Camellia lanceoleosa</name>
    <dbReference type="NCBI Taxonomy" id="1840588"/>
    <lineage>
        <taxon>Eukaryota</taxon>
        <taxon>Viridiplantae</taxon>
        <taxon>Streptophyta</taxon>
        <taxon>Embryophyta</taxon>
        <taxon>Tracheophyta</taxon>
        <taxon>Spermatophyta</taxon>
        <taxon>Magnoliopsida</taxon>
        <taxon>eudicotyledons</taxon>
        <taxon>Gunneridae</taxon>
        <taxon>Pentapetalae</taxon>
        <taxon>asterids</taxon>
        <taxon>Ericales</taxon>
        <taxon>Theaceae</taxon>
        <taxon>Camellia</taxon>
    </lineage>
</organism>
<name>A0ACC0GKR0_9ERIC</name>
<reference evidence="1 2" key="1">
    <citation type="journal article" date="2022" name="Plant J.">
        <title>Chromosome-level genome of Camellia lanceoleosa provides a valuable resource for understanding genome evolution and self-incompatibility.</title>
        <authorList>
            <person name="Gong W."/>
            <person name="Xiao S."/>
            <person name="Wang L."/>
            <person name="Liao Z."/>
            <person name="Chang Y."/>
            <person name="Mo W."/>
            <person name="Hu G."/>
            <person name="Li W."/>
            <person name="Zhao G."/>
            <person name="Zhu H."/>
            <person name="Hu X."/>
            <person name="Ji K."/>
            <person name="Xiang X."/>
            <person name="Song Q."/>
            <person name="Yuan D."/>
            <person name="Jin S."/>
            <person name="Zhang L."/>
        </authorList>
    </citation>
    <scope>NUCLEOTIDE SEQUENCE [LARGE SCALE GENOMIC DNA]</scope>
    <source>
        <strain evidence="1">SQ_2022a</strain>
    </source>
</reference>
<keyword evidence="2" id="KW-1185">Reference proteome</keyword>
<sequence length="114" mass="12200">MEIDTFVGEGNLAGTGGGVENWSAVVNAGLCECARGHSWVQLELRDSRSYSLFLLLVSKGCKLVGCGFAVPSLQVSNDDLAKVVDTSDEWISVRTGIHNRRVLTGVSSNLLESE</sequence>
<evidence type="ECO:0000313" key="1">
    <source>
        <dbReference type="EMBL" id="KAI7999996.1"/>
    </source>
</evidence>
<evidence type="ECO:0000313" key="2">
    <source>
        <dbReference type="Proteomes" id="UP001060215"/>
    </source>
</evidence>
<comment type="caution">
    <text evidence="1">The sequence shown here is derived from an EMBL/GenBank/DDBJ whole genome shotgun (WGS) entry which is preliminary data.</text>
</comment>
<gene>
    <name evidence="1" type="ORF">LOK49_LG09G00648</name>
</gene>
<dbReference type="Proteomes" id="UP001060215">
    <property type="component" value="Chromosome 8"/>
</dbReference>